<protein>
    <submittedName>
        <fullName evidence="2">Uncharacterized protein</fullName>
    </submittedName>
</protein>
<gene>
    <name evidence="2" type="ORF">NPIL_610431</name>
</gene>
<accession>A0A8X6T6G4</accession>
<keyword evidence="3" id="KW-1185">Reference proteome</keyword>
<evidence type="ECO:0000313" key="3">
    <source>
        <dbReference type="Proteomes" id="UP000887013"/>
    </source>
</evidence>
<reference evidence="2" key="1">
    <citation type="submission" date="2020-08" db="EMBL/GenBank/DDBJ databases">
        <title>Multicomponent nature underlies the extraordinary mechanical properties of spider dragline silk.</title>
        <authorList>
            <person name="Kono N."/>
            <person name="Nakamura H."/>
            <person name="Mori M."/>
            <person name="Yoshida Y."/>
            <person name="Ohtoshi R."/>
            <person name="Malay A.D."/>
            <person name="Moran D.A.P."/>
            <person name="Tomita M."/>
            <person name="Numata K."/>
            <person name="Arakawa K."/>
        </authorList>
    </citation>
    <scope>NUCLEOTIDE SEQUENCE</scope>
</reference>
<dbReference type="AlphaFoldDB" id="A0A8X6T6G4"/>
<comment type="caution">
    <text evidence="2">The sequence shown here is derived from an EMBL/GenBank/DDBJ whole genome shotgun (WGS) entry which is preliminary data.</text>
</comment>
<proteinExistence type="predicted"/>
<organism evidence="2 3">
    <name type="scientific">Nephila pilipes</name>
    <name type="common">Giant wood spider</name>
    <name type="synonym">Nephila maculata</name>
    <dbReference type="NCBI Taxonomy" id="299642"/>
    <lineage>
        <taxon>Eukaryota</taxon>
        <taxon>Metazoa</taxon>
        <taxon>Ecdysozoa</taxon>
        <taxon>Arthropoda</taxon>
        <taxon>Chelicerata</taxon>
        <taxon>Arachnida</taxon>
        <taxon>Araneae</taxon>
        <taxon>Araneomorphae</taxon>
        <taxon>Entelegynae</taxon>
        <taxon>Araneoidea</taxon>
        <taxon>Nephilidae</taxon>
        <taxon>Nephila</taxon>
    </lineage>
</organism>
<name>A0A8X6T6G4_NEPPI</name>
<evidence type="ECO:0000313" key="2">
    <source>
        <dbReference type="EMBL" id="GFS77156.1"/>
    </source>
</evidence>
<sequence length="77" mass="8699">MYEKLCGDELNVAIWRSLNVLRKDAPFHPEITTSTRRQLPQGRTVHDTQGGGLDMRGITLHSLRFADPSGFSPRDHP</sequence>
<evidence type="ECO:0000256" key="1">
    <source>
        <dbReference type="SAM" id="MobiDB-lite"/>
    </source>
</evidence>
<feature type="region of interest" description="Disordered" evidence="1">
    <location>
        <begin position="29"/>
        <end position="53"/>
    </location>
</feature>
<dbReference type="Proteomes" id="UP000887013">
    <property type="component" value="Unassembled WGS sequence"/>
</dbReference>
<dbReference type="EMBL" id="BMAW01050824">
    <property type="protein sequence ID" value="GFS77156.1"/>
    <property type="molecule type" value="Genomic_DNA"/>
</dbReference>